<accession>A0A382J4D0</accession>
<keyword evidence="2" id="KW-0472">Membrane</keyword>
<name>A0A382J4D0_9ZZZZ</name>
<dbReference type="AlphaFoldDB" id="A0A382J4D0"/>
<protein>
    <submittedName>
        <fullName evidence="3">Uncharacterized protein</fullName>
    </submittedName>
</protein>
<feature type="non-terminal residue" evidence="3">
    <location>
        <position position="75"/>
    </location>
</feature>
<keyword evidence="2" id="KW-1133">Transmembrane helix</keyword>
<feature type="transmembrane region" description="Helical" evidence="2">
    <location>
        <begin position="24"/>
        <end position="47"/>
    </location>
</feature>
<organism evidence="3">
    <name type="scientific">marine metagenome</name>
    <dbReference type="NCBI Taxonomy" id="408172"/>
    <lineage>
        <taxon>unclassified sequences</taxon>
        <taxon>metagenomes</taxon>
        <taxon>ecological metagenomes</taxon>
    </lineage>
</organism>
<keyword evidence="2" id="KW-0812">Transmembrane</keyword>
<sequence length="75" mass="7574">MAEPNPQPEAEVAASAPPPKGGGIMGPIIAAIIVVAGIAGIFNFMVVPALDPTKEVSTELGDDAHNNEEGEHGES</sequence>
<feature type="region of interest" description="Disordered" evidence="1">
    <location>
        <begin position="1"/>
        <end position="20"/>
    </location>
</feature>
<gene>
    <name evidence="3" type="ORF">METZ01_LOCUS259136</name>
</gene>
<proteinExistence type="predicted"/>
<dbReference type="EMBL" id="UINC01071411">
    <property type="protein sequence ID" value="SVC06282.1"/>
    <property type="molecule type" value="Genomic_DNA"/>
</dbReference>
<evidence type="ECO:0000313" key="3">
    <source>
        <dbReference type="EMBL" id="SVC06282.1"/>
    </source>
</evidence>
<reference evidence="3" key="1">
    <citation type="submission" date="2018-05" db="EMBL/GenBank/DDBJ databases">
        <authorList>
            <person name="Lanie J.A."/>
            <person name="Ng W.-L."/>
            <person name="Kazmierczak K.M."/>
            <person name="Andrzejewski T.M."/>
            <person name="Davidsen T.M."/>
            <person name="Wayne K.J."/>
            <person name="Tettelin H."/>
            <person name="Glass J.I."/>
            <person name="Rusch D."/>
            <person name="Podicherti R."/>
            <person name="Tsui H.-C.T."/>
            <person name="Winkler M.E."/>
        </authorList>
    </citation>
    <scope>NUCLEOTIDE SEQUENCE</scope>
</reference>
<evidence type="ECO:0000256" key="2">
    <source>
        <dbReference type="SAM" id="Phobius"/>
    </source>
</evidence>
<evidence type="ECO:0000256" key="1">
    <source>
        <dbReference type="SAM" id="MobiDB-lite"/>
    </source>
</evidence>